<proteinExistence type="predicted"/>
<dbReference type="Pfam" id="PF22124">
    <property type="entry name" value="Glyco_hydro_95_cat"/>
    <property type="match status" value="1"/>
</dbReference>
<protein>
    <submittedName>
        <fullName evidence="5">Uncharacterized protein</fullName>
    </submittedName>
</protein>
<evidence type="ECO:0000313" key="5">
    <source>
        <dbReference type="EMBL" id="VGO11502.1"/>
    </source>
</evidence>
<name>A0A6C2TVG2_PONDE</name>
<sequence length="819" mass="90569">MNLKKIAVASAMLAFAAAASAITQPLPVPERGFISSTPGETWEQGLLSGNGTLGLNVFGNPLAETAILTHERLFIPLDKPHMPPDNGNRLFEIRNLIDRGLYKQATELALDLSGQEGFLYHDHFVPAFDLKINMDAKGEAKNTMRSVDFQTGQATIQWSDDQGTYERRSFVSRADGVAVMQIVGTEKGSVGCRLKMQVRDPHPELIGGGRTPQKPRSDRMYEYYVTNTTFAATGPALTVRQNFARAYPGSIHAMEGIAQVIATGGSVSTEGNELVVNGADQVLVLIDVEMVYDPAQSVIGDFMEQLAALPADYDALLARHAPLHNNIFSRMKLDLGGDEHHLTTEELLEKTSFEKLNRTLIEKEFDAARYNVLSSTGELPPNLQGLWAGTYVPDWASDYTHNGNVPSAIASMLMGNMPELMLSYTSYIESLIPYLEINAKHIFGARGIILPSRSTTTGYNNAIAGTFAGGFWVAGAAWASHFFYDYYLYTGDREFLVEHALPFMEKSALFFEDYLYENDAGILVFNPTQSPENTPANSDSQGSFNATMDVAAAKELLGNLIAVSEELNVNADKIPLWQDMLKKMPDYLVAEDGQLKEWLTPKLENNDKHRHSSQLYALYDGMPQEIADRPDLQDAFRKSIEYKLDKHWRDNKRGFMSFGLVQLGQVATSLENSELAYECLTHLVNRFWLGNMASMHNAKALLNMDISGGQPAVIIKMLMASEPGKIKLLPALPKEWPEGAIEGILCRGQIELKRLQWSPEKVTVEMVSGKKQPIELALPSEINDVNVVSGKASVKKGEGRNSRKVTLPANQSVTFEIKL</sequence>
<dbReference type="InterPro" id="IPR008928">
    <property type="entry name" value="6-hairpin_glycosidase_sf"/>
</dbReference>
<dbReference type="PANTHER" id="PTHR31084">
    <property type="entry name" value="ALPHA-L-FUCOSIDASE 2"/>
    <property type="match status" value="1"/>
</dbReference>
<dbReference type="Gene3D" id="2.60.40.1180">
    <property type="entry name" value="Golgi alpha-mannosidase II"/>
    <property type="match status" value="1"/>
</dbReference>
<evidence type="ECO:0000256" key="1">
    <source>
        <dbReference type="SAM" id="SignalP"/>
    </source>
</evidence>
<evidence type="ECO:0000313" key="6">
    <source>
        <dbReference type="Proteomes" id="UP000366872"/>
    </source>
</evidence>
<dbReference type="InterPro" id="IPR027414">
    <property type="entry name" value="GH95_N_dom"/>
</dbReference>
<dbReference type="AlphaFoldDB" id="A0A6C2TVG2"/>
<dbReference type="Proteomes" id="UP000366872">
    <property type="component" value="Unassembled WGS sequence"/>
</dbReference>
<dbReference type="InterPro" id="IPR054363">
    <property type="entry name" value="GH95_cat"/>
</dbReference>
<dbReference type="Pfam" id="PF14498">
    <property type="entry name" value="Glyco_hyd_65N_2"/>
    <property type="match status" value="1"/>
</dbReference>
<dbReference type="InterPro" id="IPR013780">
    <property type="entry name" value="Glyco_hydro_b"/>
</dbReference>
<dbReference type="RefSeq" id="WP_168441861.1">
    <property type="nucleotide sequence ID" value="NZ_CAAHFG010000001.1"/>
</dbReference>
<evidence type="ECO:0000259" key="4">
    <source>
        <dbReference type="Pfam" id="PF22124"/>
    </source>
</evidence>
<keyword evidence="6" id="KW-1185">Reference proteome</keyword>
<dbReference type="SMR" id="A0A6C2TVG2"/>
<dbReference type="Gene3D" id="2.70.98.50">
    <property type="entry name" value="putative glycoside hydrolase family protein from bacillus halodurans"/>
    <property type="match status" value="1"/>
</dbReference>
<dbReference type="EMBL" id="CAAHFG010000001">
    <property type="protein sequence ID" value="VGO11502.1"/>
    <property type="molecule type" value="Genomic_DNA"/>
</dbReference>
<dbReference type="GO" id="GO:0005975">
    <property type="term" value="P:carbohydrate metabolic process"/>
    <property type="evidence" value="ECO:0007669"/>
    <property type="project" value="InterPro"/>
</dbReference>
<feature type="domain" description="Glycosyl hydrolase family 95 N-terminal" evidence="2">
    <location>
        <begin position="36"/>
        <end position="293"/>
    </location>
</feature>
<dbReference type="InterPro" id="IPR049053">
    <property type="entry name" value="AFCA-like_C"/>
</dbReference>
<accession>A0A6C2TVG2</accession>
<dbReference type="InterPro" id="IPR016518">
    <property type="entry name" value="Alpha-L-fucosidase"/>
</dbReference>
<dbReference type="SUPFAM" id="SSF48208">
    <property type="entry name" value="Six-hairpin glycosidases"/>
    <property type="match status" value="1"/>
</dbReference>
<dbReference type="InterPro" id="IPR012341">
    <property type="entry name" value="6hp_glycosidase-like_sf"/>
</dbReference>
<dbReference type="PIRSF" id="PIRSF007663">
    <property type="entry name" value="UCP007663"/>
    <property type="match status" value="1"/>
</dbReference>
<organism evidence="5 6">
    <name type="scientific">Pontiella desulfatans</name>
    <dbReference type="NCBI Taxonomy" id="2750659"/>
    <lineage>
        <taxon>Bacteria</taxon>
        <taxon>Pseudomonadati</taxon>
        <taxon>Kiritimatiellota</taxon>
        <taxon>Kiritimatiellia</taxon>
        <taxon>Kiritimatiellales</taxon>
        <taxon>Pontiellaceae</taxon>
        <taxon>Pontiella</taxon>
    </lineage>
</organism>
<keyword evidence="1" id="KW-0732">Signal</keyword>
<evidence type="ECO:0000259" key="3">
    <source>
        <dbReference type="Pfam" id="PF21307"/>
    </source>
</evidence>
<feature type="chain" id="PRO_5025577872" evidence="1">
    <location>
        <begin position="22"/>
        <end position="819"/>
    </location>
</feature>
<dbReference type="Gene3D" id="1.50.10.10">
    <property type="match status" value="1"/>
</dbReference>
<dbReference type="PANTHER" id="PTHR31084:SF0">
    <property type="entry name" value="ALPHA-L-FUCOSIDASE 2"/>
    <property type="match status" value="1"/>
</dbReference>
<evidence type="ECO:0000259" key="2">
    <source>
        <dbReference type="Pfam" id="PF14498"/>
    </source>
</evidence>
<reference evidence="5 6" key="1">
    <citation type="submission" date="2019-04" db="EMBL/GenBank/DDBJ databases">
        <authorList>
            <person name="Van Vliet M D."/>
        </authorList>
    </citation>
    <scope>NUCLEOTIDE SEQUENCE [LARGE SCALE GENOMIC DNA]</scope>
    <source>
        <strain evidence="5 6">F1</strain>
    </source>
</reference>
<feature type="domain" description="Glycosyl hydrolase family 95 catalytic" evidence="4">
    <location>
        <begin position="313"/>
        <end position="718"/>
    </location>
</feature>
<gene>
    <name evidence="5" type="ORF">PDESU_00046</name>
</gene>
<feature type="domain" description="Alpha fucosidase A-like C-terminal" evidence="3">
    <location>
        <begin position="721"/>
        <end position="815"/>
    </location>
</feature>
<feature type="signal peptide" evidence="1">
    <location>
        <begin position="1"/>
        <end position="21"/>
    </location>
</feature>
<dbReference type="GO" id="GO:0004560">
    <property type="term" value="F:alpha-L-fucosidase activity"/>
    <property type="evidence" value="ECO:0007669"/>
    <property type="project" value="InterPro"/>
</dbReference>
<dbReference type="Pfam" id="PF21307">
    <property type="entry name" value="Glyco_hydro_95_C"/>
    <property type="match status" value="1"/>
</dbReference>